<dbReference type="PROSITE" id="PS51078">
    <property type="entry name" value="ICLR_ED"/>
    <property type="match status" value="1"/>
</dbReference>
<gene>
    <name evidence="6" type="ORF">ETSY1_26885</name>
</gene>
<dbReference type="PROSITE" id="PS51077">
    <property type="entry name" value="HTH_ICLR"/>
    <property type="match status" value="1"/>
</dbReference>
<dbReference type="InterPro" id="IPR036388">
    <property type="entry name" value="WH-like_DNA-bd_sf"/>
</dbReference>
<feature type="domain" description="HTH iclR-type" evidence="4">
    <location>
        <begin position="6"/>
        <end position="67"/>
    </location>
</feature>
<evidence type="ECO:0000313" key="6">
    <source>
        <dbReference type="EMBL" id="ETW96372.1"/>
    </source>
</evidence>
<dbReference type="Gene3D" id="1.10.10.10">
    <property type="entry name" value="Winged helix-like DNA-binding domain superfamily/Winged helix DNA-binding domain"/>
    <property type="match status" value="1"/>
</dbReference>
<dbReference type="GO" id="GO:0003677">
    <property type="term" value="F:DNA binding"/>
    <property type="evidence" value="ECO:0007669"/>
    <property type="project" value="UniProtKB-KW"/>
</dbReference>
<evidence type="ECO:0000256" key="2">
    <source>
        <dbReference type="ARBA" id="ARBA00023125"/>
    </source>
</evidence>
<reference evidence="6 7" key="1">
    <citation type="journal article" date="2014" name="Nature">
        <title>An environmental bacterial taxon with a large and distinct metabolic repertoire.</title>
        <authorList>
            <person name="Wilson M.C."/>
            <person name="Mori T."/>
            <person name="Ruckert C."/>
            <person name="Uria A.R."/>
            <person name="Helf M.J."/>
            <person name="Takada K."/>
            <person name="Gernert C."/>
            <person name="Steffens U.A."/>
            <person name="Heycke N."/>
            <person name="Schmitt S."/>
            <person name="Rinke C."/>
            <person name="Helfrich E.J."/>
            <person name="Brachmann A.O."/>
            <person name="Gurgui C."/>
            <person name="Wakimoto T."/>
            <person name="Kracht M."/>
            <person name="Crusemann M."/>
            <person name="Hentschel U."/>
            <person name="Abe I."/>
            <person name="Matsunaga S."/>
            <person name="Kalinowski J."/>
            <person name="Takeyama H."/>
            <person name="Piel J."/>
        </authorList>
    </citation>
    <scope>NUCLEOTIDE SEQUENCE [LARGE SCALE GENOMIC DNA]</scope>
    <source>
        <strain evidence="7">TSY1</strain>
    </source>
</reference>
<evidence type="ECO:0000259" key="5">
    <source>
        <dbReference type="PROSITE" id="PS51078"/>
    </source>
</evidence>
<dbReference type="InterPro" id="IPR029016">
    <property type="entry name" value="GAF-like_dom_sf"/>
</dbReference>
<dbReference type="Pfam" id="PF01614">
    <property type="entry name" value="IclR_C"/>
    <property type="match status" value="1"/>
</dbReference>
<organism evidence="6 7">
    <name type="scientific">Entotheonella factor</name>
    <dbReference type="NCBI Taxonomy" id="1429438"/>
    <lineage>
        <taxon>Bacteria</taxon>
        <taxon>Pseudomonadati</taxon>
        <taxon>Nitrospinota/Tectimicrobiota group</taxon>
        <taxon>Candidatus Tectimicrobiota</taxon>
        <taxon>Candidatus Entotheonellia</taxon>
        <taxon>Candidatus Entotheonellales</taxon>
        <taxon>Candidatus Entotheonellaceae</taxon>
        <taxon>Candidatus Entotheonella</taxon>
    </lineage>
</organism>
<feature type="domain" description="IclR-ED" evidence="5">
    <location>
        <begin position="68"/>
        <end position="250"/>
    </location>
</feature>
<dbReference type="InterPro" id="IPR050707">
    <property type="entry name" value="HTH_MetabolicPath_Reg"/>
</dbReference>
<sequence length="250" mass="27385">MATPLNGSLMKGFAILKLFSSNRPEITAAVVSRELGMNAATAHRFLNTLEEIGALVSHRRGCYALGLEMVELGRLAESINPLATIVQPVISELSRELNESAMACRLGRGGPVCIASAVAARPIAVSVKVGEVLELHASAHGKIWLASMRDEEIRERFQSEILPAFSANTLIDFGKLREEIESVRQQGYAQNRGEHESYIGAVAVPVNNKDGETFLSLSVFGMVDRFDEALIKRSRKQLMLAANEIAQFYR</sequence>
<dbReference type="EMBL" id="AZHW01000795">
    <property type="protein sequence ID" value="ETW96372.1"/>
    <property type="molecule type" value="Genomic_DNA"/>
</dbReference>
<protein>
    <recommendedName>
        <fullName evidence="8">IclR family transcriptional regulator</fullName>
    </recommendedName>
</protein>
<keyword evidence="2" id="KW-0238">DNA-binding</keyword>
<keyword evidence="7" id="KW-1185">Reference proteome</keyword>
<dbReference type="Proteomes" id="UP000019141">
    <property type="component" value="Unassembled WGS sequence"/>
</dbReference>
<evidence type="ECO:0000256" key="1">
    <source>
        <dbReference type="ARBA" id="ARBA00023015"/>
    </source>
</evidence>
<dbReference type="InterPro" id="IPR005471">
    <property type="entry name" value="Tscrpt_reg_IclR_N"/>
</dbReference>
<name>W4LEH1_ENTF1</name>
<evidence type="ECO:0008006" key="8">
    <source>
        <dbReference type="Google" id="ProtNLM"/>
    </source>
</evidence>
<dbReference type="SMART" id="SM00346">
    <property type="entry name" value="HTH_ICLR"/>
    <property type="match status" value="1"/>
</dbReference>
<proteinExistence type="predicted"/>
<dbReference type="SUPFAM" id="SSF55781">
    <property type="entry name" value="GAF domain-like"/>
    <property type="match status" value="1"/>
</dbReference>
<dbReference type="GO" id="GO:0003700">
    <property type="term" value="F:DNA-binding transcription factor activity"/>
    <property type="evidence" value="ECO:0007669"/>
    <property type="project" value="TreeGrafter"/>
</dbReference>
<comment type="caution">
    <text evidence="6">The sequence shown here is derived from an EMBL/GenBank/DDBJ whole genome shotgun (WGS) entry which is preliminary data.</text>
</comment>
<evidence type="ECO:0000259" key="4">
    <source>
        <dbReference type="PROSITE" id="PS51077"/>
    </source>
</evidence>
<dbReference type="GO" id="GO:0045892">
    <property type="term" value="P:negative regulation of DNA-templated transcription"/>
    <property type="evidence" value="ECO:0007669"/>
    <property type="project" value="TreeGrafter"/>
</dbReference>
<dbReference type="HOGENOM" id="CLU_062618_6_2_7"/>
<dbReference type="InterPro" id="IPR014757">
    <property type="entry name" value="Tscrpt_reg_IclR_C"/>
</dbReference>
<dbReference type="PANTHER" id="PTHR30136:SF24">
    <property type="entry name" value="HTH-TYPE TRANSCRIPTIONAL REPRESSOR ALLR"/>
    <property type="match status" value="1"/>
</dbReference>
<accession>W4LEH1</accession>
<dbReference type="PANTHER" id="PTHR30136">
    <property type="entry name" value="HELIX-TURN-HELIX TRANSCRIPTIONAL REGULATOR, ICLR FAMILY"/>
    <property type="match status" value="1"/>
</dbReference>
<keyword evidence="1" id="KW-0805">Transcription regulation</keyword>
<dbReference type="Gene3D" id="3.30.450.40">
    <property type="match status" value="1"/>
</dbReference>
<dbReference type="InterPro" id="IPR036390">
    <property type="entry name" value="WH_DNA-bd_sf"/>
</dbReference>
<dbReference type="Pfam" id="PF09339">
    <property type="entry name" value="HTH_IclR"/>
    <property type="match status" value="1"/>
</dbReference>
<evidence type="ECO:0000256" key="3">
    <source>
        <dbReference type="ARBA" id="ARBA00023163"/>
    </source>
</evidence>
<keyword evidence="3" id="KW-0804">Transcription</keyword>
<dbReference type="SUPFAM" id="SSF46785">
    <property type="entry name" value="Winged helix' DNA-binding domain"/>
    <property type="match status" value="1"/>
</dbReference>
<evidence type="ECO:0000313" key="7">
    <source>
        <dbReference type="Proteomes" id="UP000019141"/>
    </source>
</evidence>
<dbReference type="AlphaFoldDB" id="W4LEH1"/>